<evidence type="ECO:0000313" key="3">
    <source>
        <dbReference type="Proteomes" id="UP000248544"/>
    </source>
</evidence>
<reference evidence="2 3" key="1">
    <citation type="submission" date="2018-01" db="EMBL/GenBank/DDBJ databases">
        <title>Draft genome sequence of Sphaerisporangium sp. 7K107.</title>
        <authorList>
            <person name="Sahin N."/>
            <person name="Saygin H."/>
            <person name="Ay H."/>
        </authorList>
    </citation>
    <scope>NUCLEOTIDE SEQUENCE [LARGE SCALE GENOMIC DNA]</scope>
    <source>
        <strain evidence="2 3">7K107</strain>
    </source>
</reference>
<evidence type="ECO:0000313" key="2">
    <source>
        <dbReference type="EMBL" id="PZG38876.1"/>
    </source>
</evidence>
<organism evidence="2 3">
    <name type="scientific">Spongiactinospora gelatinilytica</name>
    <dbReference type="NCBI Taxonomy" id="2666298"/>
    <lineage>
        <taxon>Bacteria</taxon>
        <taxon>Bacillati</taxon>
        <taxon>Actinomycetota</taxon>
        <taxon>Actinomycetes</taxon>
        <taxon>Streptosporangiales</taxon>
        <taxon>Streptosporangiaceae</taxon>
        <taxon>Spongiactinospora</taxon>
    </lineage>
</organism>
<dbReference type="RefSeq" id="WP_111169694.1">
    <property type="nucleotide sequence ID" value="NZ_POUA01000212.1"/>
</dbReference>
<comment type="caution">
    <text evidence="2">The sequence shown here is derived from an EMBL/GenBank/DDBJ whole genome shotgun (WGS) entry which is preliminary data.</text>
</comment>
<dbReference type="EMBL" id="POUA01000212">
    <property type="protein sequence ID" value="PZG38876.1"/>
    <property type="molecule type" value="Genomic_DNA"/>
</dbReference>
<accession>A0A2W2FNB3</accession>
<proteinExistence type="predicted"/>
<dbReference type="AlphaFoldDB" id="A0A2W2FNB3"/>
<protein>
    <submittedName>
        <fullName evidence="2">Uncharacterized protein</fullName>
    </submittedName>
</protein>
<name>A0A2W2FNB3_9ACTN</name>
<gene>
    <name evidence="2" type="ORF">C1I98_24010</name>
</gene>
<feature type="region of interest" description="Disordered" evidence="1">
    <location>
        <begin position="88"/>
        <end position="108"/>
    </location>
</feature>
<keyword evidence="3" id="KW-1185">Reference proteome</keyword>
<evidence type="ECO:0000256" key="1">
    <source>
        <dbReference type="SAM" id="MobiDB-lite"/>
    </source>
</evidence>
<dbReference type="Proteomes" id="UP000248544">
    <property type="component" value="Unassembled WGS sequence"/>
</dbReference>
<sequence>MAEFDAPDRVVAAMVAFLDAGAEVARLAAAHPPPTEIAAGKATLTEDQRAQWRAAFAEERRLGEALRNDPWWAEVPPGQRLAAEAHVRGLAKTARSQRDAQAPEPQGR</sequence>